<dbReference type="InterPro" id="IPR006685">
    <property type="entry name" value="MscS_channel_2nd"/>
</dbReference>
<dbReference type="Pfam" id="PF21088">
    <property type="entry name" value="MS_channel_1st"/>
    <property type="match status" value="1"/>
</dbReference>
<comment type="subcellular location">
    <subcellularLocation>
        <location evidence="1">Cell membrane</location>
        <topology evidence="1">Multi-pass membrane protein</topology>
    </subcellularLocation>
</comment>
<dbReference type="AlphaFoldDB" id="A0AA35WXR1"/>
<dbReference type="Pfam" id="PF00924">
    <property type="entry name" value="MS_channel_2nd"/>
    <property type="match status" value="1"/>
</dbReference>
<evidence type="ECO:0000259" key="8">
    <source>
        <dbReference type="Pfam" id="PF00924"/>
    </source>
</evidence>
<dbReference type="EMBL" id="CASHTH010002892">
    <property type="protein sequence ID" value="CAI8036744.1"/>
    <property type="molecule type" value="Genomic_DNA"/>
</dbReference>
<evidence type="ECO:0000256" key="6">
    <source>
        <dbReference type="ARBA" id="ARBA00023136"/>
    </source>
</evidence>
<protein>
    <submittedName>
        <fullName evidence="10">Uncharacterized MscS family protein YhdY</fullName>
    </submittedName>
</protein>
<evidence type="ECO:0000256" key="2">
    <source>
        <dbReference type="ARBA" id="ARBA00008017"/>
    </source>
</evidence>
<name>A0AA35WXR1_GEOBA</name>
<keyword evidence="11" id="KW-1185">Reference proteome</keyword>
<dbReference type="Proteomes" id="UP001174909">
    <property type="component" value="Unassembled WGS sequence"/>
</dbReference>
<evidence type="ECO:0000256" key="5">
    <source>
        <dbReference type="ARBA" id="ARBA00022989"/>
    </source>
</evidence>
<comment type="caution">
    <text evidence="10">The sequence shown here is derived from an EMBL/GenBank/DDBJ whole genome shotgun (WGS) entry which is preliminary data.</text>
</comment>
<keyword evidence="3" id="KW-1003">Cell membrane</keyword>
<proteinExistence type="inferred from homology"/>
<dbReference type="PANTHER" id="PTHR30566:SF5">
    <property type="entry name" value="MECHANOSENSITIVE ION CHANNEL PROTEIN 1, MITOCHONDRIAL-RELATED"/>
    <property type="match status" value="1"/>
</dbReference>
<dbReference type="InterPro" id="IPR023408">
    <property type="entry name" value="MscS_beta-dom_sf"/>
</dbReference>
<feature type="transmembrane region" description="Helical" evidence="7">
    <location>
        <begin position="12"/>
        <end position="32"/>
    </location>
</feature>
<dbReference type="InterPro" id="IPR011014">
    <property type="entry name" value="MscS_channel_TM-2"/>
</dbReference>
<dbReference type="PANTHER" id="PTHR30566">
    <property type="entry name" value="YNAI-RELATED MECHANOSENSITIVE ION CHANNEL"/>
    <property type="match status" value="1"/>
</dbReference>
<keyword evidence="4 7" id="KW-0812">Transmembrane</keyword>
<comment type="similarity">
    <text evidence="2">Belongs to the MscS (TC 1.A.23) family.</text>
</comment>
<evidence type="ECO:0000256" key="4">
    <source>
        <dbReference type="ARBA" id="ARBA00022692"/>
    </source>
</evidence>
<dbReference type="InterPro" id="IPR010920">
    <property type="entry name" value="LSM_dom_sf"/>
</dbReference>
<dbReference type="SUPFAM" id="SSF82861">
    <property type="entry name" value="Mechanosensitive channel protein MscS (YggB), transmembrane region"/>
    <property type="match status" value="1"/>
</dbReference>
<feature type="domain" description="Mechanosensitive ion channel transmembrane helices 2/3" evidence="9">
    <location>
        <begin position="3"/>
        <end position="33"/>
    </location>
</feature>
<gene>
    <name evidence="10" type="ORF">GBAR_LOCUS20588</name>
</gene>
<feature type="domain" description="Mechanosensitive ion channel MscS" evidence="8">
    <location>
        <begin position="35"/>
        <end position="101"/>
    </location>
</feature>
<dbReference type="InterPro" id="IPR049142">
    <property type="entry name" value="MS_channel_1st"/>
</dbReference>
<dbReference type="SUPFAM" id="SSF50182">
    <property type="entry name" value="Sm-like ribonucleoproteins"/>
    <property type="match status" value="1"/>
</dbReference>
<evidence type="ECO:0000313" key="11">
    <source>
        <dbReference type="Proteomes" id="UP001174909"/>
    </source>
</evidence>
<organism evidence="10 11">
    <name type="scientific">Geodia barretti</name>
    <name type="common">Barrett's horny sponge</name>
    <dbReference type="NCBI Taxonomy" id="519541"/>
    <lineage>
        <taxon>Eukaryota</taxon>
        <taxon>Metazoa</taxon>
        <taxon>Porifera</taxon>
        <taxon>Demospongiae</taxon>
        <taxon>Heteroscleromorpha</taxon>
        <taxon>Tetractinellida</taxon>
        <taxon>Astrophorina</taxon>
        <taxon>Geodiidae</taxon>
        <taxon>Geodia</taxon>
    </lineage>
</organism>
<dbReference type="GO" id="GO:0005886">
    <property type="term" value="C:plasma membrane"/>
    <property type="evidence" value="ECO:0007669"/>
    <property type="project" value="UniProtKB-SubCell"/>
</dbReference>
<keyword evidence="6 7" id="KW-0472">Membrane</keyword>
<keyword evidence="5 7" id="KW-1133">Transmembrane helix</keyword>
<evidence type="ECO:0000256" key="3">
    <source>
        <dbReference type="ARBA" id="ARBA00022475"/>
    </source>
</evidence>
<dbReference type="Gene3D" id="2.30.30.60">
    <property type="match status" value="1"/>
</dbReference>
<evidence type="ECO:0000256" key="7">
    <source>
        <dbReference type="SAM" id="Phobius"/>
    </source>
</evidence>
<evidence type="ECO:0000256" key="1">
    <source>
        <dbReference type="ARBA" id="ARBA00004651"/>
    </source>
</evidence>
<evidence type="ECO:0000313" key="10">
    <source>
        <dbReference type="EMBL" id="CAI8036744.1"/>
    </source>
</evidence>
<evidence type="ECO:0000259" key="9">
    <source>
        <dbReference type="Pfam" id="PF21088"/>
    </source>
</evidence>
<sequence length="179" mass="19624">MSAMLSLDVLGVNVTPLVAGLGLGGLAVALALQPTLSNLFAGTYVITEGVVSVGDYIEMEDGVTGYVVDVNWRSTRLRTWTNNLVIIPNSRFAETIITNYNSRMSPSRVPDLRRGYESDLHRVEQVSHEVMDRVAGRASGIGAGLRAYFGYCDVRGEHVDFWLFVQAKDRLRVLKCAAS</sequence>
<accession>A0AA35WXR1</accession>
<dbReference type="Gene3D" id="1.10.287.1260">
    <property type="match status" value="1"/>
</dbReference>
<dbReference type="GO" id="GO:0055085">
    <property type="term" value="P:transmembrane transport"/>
    <property type="evidence" value="ECO:0007669"/>
    <property type="project" value="InterPro"/>
</dbReference>
<reference evidence="10" key="1">
    <citation type="submission" date="2023-03" db="EMBL/GenBank/DDBJ databases">
        <authorList>
            <person name="Steffen K."/>
            <person name="Cardenas P."/>
        </authorList>
    </citation>
    <scope>NUCLEOTIDE SEQUENCE</scope>
</reference>